<keyword evidence="1 6" id="KW-0547">Nucleotide-binding</keyword>
<comment type="caution">
    <text evidence="8">The sequence shown here is derived from an EMBL/GenBank/DDBJ whole genome shotgun (WGS) entry which is preliminary data.</text>
</comment>
<proteinExistence type="predicted"/>
<dbReference type="GO" id="GO:0005524">
    <property type="term" value="F:ATP binding"/>
    <property type="evidence" value="ECO:0007669"/>
    <property type="project" value="UniProtKB-UniRule"/>
</dbReference>
<accession>A0AA45WQ05</accession>
<dbReference type="AlphaFoldDB" id="A0AA45WQ05"/>
<gene>
    <name evidence="8" type="ORF">SAMN06264868_1295</name>
</gene>
<dbReference type="EMBL" id="FXTX01000029">
    <property type="protein sequence ID" value="SMP23415.1"/>
    <property type="molecule type" value="Genomic_DNA"/>
</dbReference>
<dbReference type="Gene3D" id="3.40.50.300">
    <property type="entry name" value="P-loop containing nucleotide triphosphate hydrolases"/>
    <property type="match status" value="2"/>
</dbReference>
<organism evidence="8 9">
    <name type="scientific">Venenivibrio stagnispumantis</name>
    <dbReference type="NCBI Taxonomy" id="407998"/>
    <lineage>
        <taxon>Bacteria</taxon>
        <taxon>Pseudomonadati</taxon>
        <taxon>Aquificota</taxon>
        <taxon>Aquificia</taxon>
        <taxon>Aquificales</taxon>
        <taxon>Hydrogenothermaceae</taxon>
        <taxon>Venenivibrio</taxon>
    </lineage>
</organism>
<reference evidence="8" key="1">
    <citation type="submission" date="2017-05" db="EMBL/GenBank/DDBJ databases">
        <authorList>
            <person name="Varghese N."/>
            <person name="Submissions S."/>
        </authorList>
    </citation>
    <scope>NUCLEOTIDE SEQUENCE</scope>
    <source>
        <strain evidence="8">DSM 18763</strain>
    </source>
</reference>
<evidence type="ECO:0000259" key="7">
    <source>
        <dbReference type="PROSITE" id="PS51198"/>
    </source>
</evidence>
<dbReference type="RefSeq" id="WP_265135038.1">
    <property type="nucleotide sequence ID" value="NZ_FXTX01000029.1"/>
</dbReference>
<evidence type="ECO:0000256" key="5">
    <source>
        <dbReference type="ARBA" id="ARBA00034923"/>
    </source>
</evidence>
<evidence type="ECO:0000256" key="3">
    <source>
        <dbReference type="ARBA" id="ARBA00022806"/>
    </source>
</evidence>
<keyword evidence="2 6" id="KW-0378">Hydrolase</keyword>
<protein>
    <recommendedName>
        <fullName evidence="5">DNA 3'-5' helicase II</fullName>
    </recommendedName>
</protein>
<dbReference type="PROSITE" id="PS51198">
    <property type="entry name" value="UVRD_HELICASE_ATP_BIND"/>
    <property type="match status" value="1"/>
</dbReference>
<sequence>MIIRTIRATAGYGKTTLIMKDIDFYAQKLKGTENDRSLYITYTKHNVQDARKKIGRVLLKDLIRTLHSVCYEALSLRKNDDEEFIAELRSYDFNKQFSRNISPVQGSALTIGLQAQLRTRDDFLLSMYNKIRNLNANPEEDVYIIKEDLELKNVSLDDYFKFVKDWELFKRIYNLIDFNDMLQLVDVEHFKYLFNRPDNENKKNHFKNVVYFFFDEFQDFTPLMLSVVEKLIRAREDMLREVVLVGDESQTIYNFQGAEPLSLTIYAETLARKFNAEFKEQVYSESKRCPDNILFYAKLFSKKEIKGNEKQGTLIENANLNDFIDAVKRKKGSAMIIVRHNADVKKYIEMLDKMQLPALSIEDYYKDYKLLKLISNINRFKEKAENELYEIYKFECELINHKPLDKKKVNTGKLFFRYNDLKYAMQVIYLYLMKKNKKEKAEIIKRMYNLSIYEPVVVLTAHKSKGLEADIVYCDLAYDETIDKAVRTNFINAKNEEDIFFVAFTRSKDTLLLSEETLNNINLLLSKKCQVSY</sequence>
<feature type="domain" description="UvrD-like helicase ATP-binding" evidence="7">
    <location>
        <begin position="1"/>
        <end position="290"/>
    </location>
</feature>
<dbReference type="GO" id="GO:0016787">
    <property type="term" value="F:hydrolase activity"/>
    <property type="evidence" value="ECO:0007669"/>
    <property type="project" value="UniProtKB-UniRule"/>
</dbReference>
<feature type="binding site" evidence="6">
    <location>
        <begin position="8"/>
        <end position="15"/>
    </location>
    <ligand>
        <name>ATP</name>
        <dbReference type="ChEBI" id="CHEBI:30616"/>
    </ligand>
</feature>
<keyword evidence="3 6" id="KW-0347">Helicase</keyword>
<evidence type="ECO:0000256" key="2">
    <source>
        <dbReference type="ARBA" id="ARBA00022801"/>
    </source>
</evidence>
<dbReference type="PANTHER" id="PTHR11070:SF2">
    <property type="entry name" value="ATP-DEPENDENT DNA HELICASE SRS2"/>
    <property type="match status" value="1"/>
</dbReference>
<dbReference type="InterPro" id="IPR000212">
    <property type="entry name" value="DNA_helicase_UvrD/REP"/>
</dbReference>
<dbReference type="InterPro" id="IPR027417">
    <property type="entry name" value="P-loop_NTPase"/>
</dbReference>
<dbReference type="Proteomes" id="UP001157947">
    <property type="component" value="Unassembled WGS sequence"/>
</dbReference>
<dbReference type="Pfam" id="PF00580">
    <property type="entry name" value="UvrD-helicase"/>
    <property type="match status" value="1"/>
</dbReference>
<dbReference type="GO" id="GO:0003677">
    <property type="term" value="F:DNA binding"/>
    <property type="evidence" value="ECO:0007669"/>
    <property type="project" value="InterPro"/>
</dbReference>
<evidence type="ECO:0000256" key="1">
    <source>
        <dbReference type="ARBA" id="ARBA00022741"/>
    </source>
</evidence>
<evidence type="ECO:0000256" key="6">
    <source>
        <dbReference type="PROSITE-ProRule" id="PRU00560"/>
    </source>
</evidence>
<dbReference type="GO" id="GO:0043138">
    <property type="term" value="F:3'-5' DNA helicase activity"/>
    <property type="evidence" value="ECO:0007669"/>
    <property type="project" value="TreeGrafter"/>
</dbReference>
<dbReference type="GO" id="GO:0000725">
    <property type="term" value="P:recombinational repair"/>
    <property type="evidence" value="ECO:0007669"/>
    <property type="project" value="TreeGrafter"/>
</dbReference>
<dbReference type="PANTHER" id="PTHR11070">
    <property type="entry name" value="UVRD / RECB / PCRA DNA HELICASE FAMILY MEMBER"/>
    <property type="match status" value="1"/>
</dbReference>
<evidence type="ECO:0000313" key="8">
    <source>
        <dbReference type="EMBL" id="SMP23415.1"/>
    </source>
</evidence>
<name>A0AA45WQ05_9AQUI</name>
<evidence type="ECO:0000256" key="4">
    <source>
        <dbReference type="ARBA" id="ARBA00022840"/>
    </source>
</evidence>
<dbReference type="SUPFAM" id="SSF52540">
    <property type="entry name" value="P-loop containing nucleoside triphosphate hydrolases"/>
    <property type="match status" value="1"/>
</dbReference>
<keyword evidence="4 6" id="KW-0067">ATP-binding</keyword>
<dbReference type="InterPro" id="IPR014016">
    <property type="entry name" value="UvrD-like_ATP-bd"/>
</dbReference>
<evidence type="ECO:0000313" key="9">
    <source>
        <dbReference type="Proteomes" id="UP001157947"/>
    </source>
</evidence>
<keyword evidence="9" id="KW-1185">Reference proteome</keyword>